<evidence type="ECO:0000313" key="5">
    <source>
        <dbReference type="Proteomes" id="UP000728185"/>
    </source>
</evidence>
<evidence type="ECO:0000313" key="4">
    <source>
        <dbReference type="EMBL" id="KAA0188205.1"/>
    </source>
</evidence>
<dbReference type="PANTHER" id="PTHR32083">
    <property type="entry name" value="CILIA AND FLAGELLA-ASSOCIATED PROTEIN 58-RELATED"/>
    <property type="match status" value="1"/>
</dbReference>
<feature type="coiled-coil region" evidence="2">
    <location>
        <begin position="148"/>
        <end position="289"/>
    </location>
</feature>
<evidence type="ECO:0000256" key="2">
    <source>
        <dbReference type="SAM" id="Coils"/>
    </source>
</evidence>
<feature type="coiled-coil region" evidence="2">
    <location>
        <begin position="337"/>
        <end position="401"/>
    </location>
</feature>
<sequence>MIQKESRRDDSTDGNYSQRVSSQEVKPITQNQGDSTEGNYDTQPDSEDRSQNSNKKEVSKCDELLIAMPDLLDERSDDSDSSTESPNIDPDASDRLVSTIGATSVIDALEQLSYQRKYTATEVAYLKHRYLKLCSCLALSRDSEFNLLQQAKRLTMELENLHEQLAKADTFPENYNTQADQIRIQLLQAENQRLEREEHCDELFYILEGLQEEKKMLQREYDRMPKEEETRYLRRQLEQSIEELKLDNNRKSGETRQLIQTLKDAQEALIKEMKLSEEAKQKVDSLTNEFNDKKLVPLQHAKEGDKVSKQVVEARKLQMESTEEYGLLREEFNNLDALRIKLEIESAKLDAQSAKKQRRIFETQTQYDAMNSQLEIQQQKAAELALERSEIELRMNHLLNERTMLHDRVKRHTRERDEAVRANRRAEYSLQASKDALKFTKIQCAEKKSAYARLKIHGVHKDLQEKRSKLLAQVVALQSTVLQQSDLSEAEQARVRKIIADHNQMNLELGDLRIETIELARLATVKADESEQKARDLRAARTRYIRIVGEIKTKKLQIQEYEKSLKETLRHSRDFTSLYDAIKEERSNCLSLIQLAQQRMQEMQEKMRICTNEAQILQETFSEKNLQIGRQRARYKLSVSERDRLRSEFSKQDYLQKELENRKEQLIMEVENHNSAISKSKQVMISLKDDMARVLQLRNDRAVQMIERNEELCVLQERLRLLEQTQVRGESELSKLDDQLKWLSQEKQDLERSNRLYREGALNRRELEGELTSRRIQLVVCRDRVTQLEKAVVNPTLSVIDSETNQPIRLDLVQMSRDQAAVTPKSLVRPRARELTGHDMDPAEIRSKMDSIQCQLLIKEHKLLEFDMLLKSVNRLVEKLQSRVSLDKDLTLKWAKKMNAQQNEVQQTTKKLKSNTAEMAMLMAIALKLEQKVQERRAQLAQCYERMESGDVPCDEFEKAWKRYKRRANQKPLQVWEEYVYEDNWTAAEERPNAYFPQLELGEYSPKKTDAPPNTEATVTKTLVPRATHCPIPFGAHAPFRPTGPSANMRHFRKPKLPELETR</sequence>
<comment type="caution">
    <text evidence="4">The sequence shown here is derived from an EMBL/GenBank/DDBJ whole genome shotgun (WGS) entry which is preliminary data.</text>
</comment>
<protein>
    <submittedName>
        <fullName evidence="4">Coiled-coil domain-containing protein</fullName>
    </submittedName>
</protein>
<dbReference type="EMBL" id="LUCM01008558">
    <property type="protein sequence ID" value="KAA0188205.1"/>
    <property type="molecule type" value="Genomic_DNA"/>
</dbReference>
<dbReference type="Proteomes" id="UP000728185">
    <property type="component" value="Unassembled WGS sequence"/>
</dbReference>
<feature type="region of interest" description="Disordered" evidence="3">
    <location>
        <begin position="1"/>
        <end position="60"/>
    </location>
</feature>
<dbReference type="AlphaFoldDB" id="A0A8E0RQN8"/>
<feature type="coiled-coil region" evidence="2">
    <location>
        <begin position="551"/>
        <end position="620"/>
    </location>
</feature>
<dbReference type="GO" id="GO:0005856">
    <property type="term" value="C:cytoskeleton"/>
    <property type="evidence" value="ECO:0007669"/>
    <property type="project" value="TreeGrafter"/>
</dbReference>
<dbReference type="PANTHER" id="PTHR32083:SF34">
    <property type="entry name" value="COILED-COIL DOMAIN-CONTAINING PROTEIN 146"/>
    <property type="match status" value="1"/>
</dbReference>
<dbReference type="OrthoDB" id="10262929at2759"/>
<name>A0A8E0RQN8_9TREM</name>
<feature type="region of interest" description="Disordered" evidence="3">
    <location>
        <begin position="73"/>
        <end position="95"/>
    </location>
</feature>
<reference evidence="4" key="1">
    <citation type="submission" date="2019-05" db="EMBL/GenBank/DDBJ databases">
        <title>Annotation for the trematode Fasciolopsis buski.</title>
        <authorList>
            <person name="Choi Y.-J."/>
        </authorList>
    </citation>
    <scope>NUCLEOTIDE SEQUENCE</scope>
    <source>
        <strain evidence="4">HT</strain>
        <tissue evidence="4">Whole worm</tissue>
    </source>
</reference>
<proteinExistence type="predicted"/>
<evidence type="ECO:0000256" key="1">
    <source>
        <dbReference type="ARBA" id="ARBA00023054"/>
    </source>
</evidence>
<feature type="compositionally biased region" description="Polar residues" evidence="3">
    <location>
        <begin position="13"/>
        <end position="43"/>
    </location>
</feature>
<keyword evidence="5" id="KW-1185">Reference proteome</keyword>
<feature type="compositionally biased region" description="Basic and acidic residues" evidence="3">
    <location>
        <begin position="46"/>
        <end position="60"/>
    </location>
</feature>
<organism evidence="4 5">
    <name type="scientific">Fasciolopsis buskii</name>
    <dbReference type="NCBI Taxonomy" id="27845"/>
    <lineage>
        <taxon>Eukaryota</taxon>
        <taxon>Metazoa</taxon>
        <taxon>Spiralia</taxon>
        <taxon>Lophotrochozoa</taxon>
        <taxon>Platyhelminthes</taxon>
        <taxon>Trematoda</taxon>
        <taxon>Digenea</taxon>
        <taxon>Plagiorchiida</taxon>
        <taxon>Echinostomata</taxon>
        <taxon>Echinostomatoidea</taxon>
        <taxon>Fasciolidae</taxon>
        <taxon>Fasciolopsis</taxon>
    </lineage>
</organism>
<gene>
    <name evidence="4" type="ORF">FBUS_05553</name>
</gene>
<keyword evidence="1 2" id="KW-0175">Coiled coil</keyword>
<feature type="compositionally biased region" description="Basic and acidic residues" evidence="3">
    <location>
        <begin position="1"/>
        <end position="11"/>
    </location>
</feature>
<feature type="region of interest" description="Disordered" evidence="3">
    <location>
        <begin position="1034"/>
        <end position="1063"/>
    </location>
</feature>
<evidence type="ECO:0000256" key="3">
    <source>
        <dbReference type="SAM" id="MobiDB-lite"/>
    </source>
</evidence>
<accession>A0A8E0RQN8</accession>